<dbReference type="OrthoDB" id="5769308at2"/>
<dbReference type="EMBL" id="CP001291">
    <property type="protein sequence ID" value="ACK68487.1"/>
    <property type="molecule type" value="Genomic_DNA"/>
</dbReference>
<dbReference type="Pfam" id="PF01724">
    <property type="entry name" value="DUF29"/>
    <property type="match status" value="1"/>
</dbReference>
<dbReference type="HOGENOM" id="CLU_116670_1_0_3"/>
<dbReference type="PANTHER" id="PTHR34235:SF3">
    <property type="entry name" value="SLR1203 PROTEIN"/>
    <property type="match status" value="1"/>
</dbReference>
<name>B7K7Z9_GLOC7</name>
<organism evidence="1 2">
    <name type="scientific">Gloeothece citriformis (strain PCC 7424)</name>
    <name type="common">Cyanothece sp. (strain PCC 7424)</name>
    <dbReference type="NCBI Taxonomy" id="65393"/>
    <lineage>
        <taxon>Bacteria</taxon>
        <taxon>Bacillati</taxon>
        <taxon>Cyanobacteriota</taxon>
        <taxon>Cyanophyceae</taxon>
        <taxon>Oscillatoriophycideae</taxon>
        <taxon>Chroococcales</taxon>
        <taxon>Aphanothecaceae</taxon>
        <taxon>Gloeothece</taxon>
        <taxon>Gloeothece citriformis</taxon>
    </lineage>
</organism>
<dbReference type="KEGG" id="cyc:PCC7424_0013"/>
<dbReference type="PANTHER" id="PTHR34235">
    <property type="entry name" value="SLR1203 PROTEIN-RELATED"/>
    <property type="match status" value="1"/>
</dbReference>
<dbReference type="STRING" id="65393.PCC7424_0013"/>
<sequence>MPTYEQDFYQWTIEQAQALRERNIKALDWDNLIEEIESLGRDYYKDCFSYAVLIIVHRLYIDYWVAQRERNQFHWQGEIDNWQTLIQNHLTTNIKNKLEKEWDTIYHQARQKFIKKTGIDTLPESCPYTLEEILE</sequence>
<dbReference type="RefSeq" id="WP_012597438.1">
    <property type="nucleotide sequence ID" value="NC_011729.1"/>
</dbReference>
<dbReference type="eggNOG" id="COG2442">
    <property type="taxonomic scope" value="Bacteria"/>
</dbReference>
<dbReference type="Proteomes" id="UP000002384">
    <property type="component" value="Chromosome"/>
</dbReference>
<dbReference type="AlphaFoldDB" id="B7K7Z9"/>
<gene>
    <name evidence="1" type="ordered locus">PCC7424_0013</name>
</gene>
<dbReference type="InterPro" id="IPR002636">
    <property type="entry name" value="DUF29"/>
</dbReference>
<evidence type="ECO:0000313" key="2">
    <source>
        <dbReference type="Proteomes" id="UP000002384"/>
    </source>
</evidence>
<reference evidence="2" key="1">
    <citation type="journal article" date="2011" name="MBio">
        <title>Novel metabolic attributes of the genus Cyanothece, comprising a group of unicellular nitrogen-fixing Cyanobacteria.</title>
        <authorList>
            <person name="Bandyopadhyay A."/>
            <person name="Elvitigala T."/>
            <person name="Welsh E."/>
            <person name="Stockel J."/>
            <person name="Liberton M."/>
            <person name="Min H."/>
            <person name="Sherman L.A."/>
            <person name="Pakrasi H.B."/>
        </authorList>
    </citation>
    <scope>NUCLEOTIDE SEQUENCE [LARGE SCALE GENOMIC DNA]</scope>
    <source>
        <strain evidence="2">PCC 7424</strain>
    </source>
</reference>
<protein>
    <recommendedName>
        <fullName evidence="3">DUF29 domain-containing protein</fullName>
    </recommendedName>
</protein>
<proteinExistence type="predicted"/>
<evidence type="ECO:0000313" key="1">
    <source>
        <dbReference type="EMBL" id="ACK68487.1"/>
    </source>
</evidence>
<keyword evidence="2" id="KW-1185">Reference proteome</keyword>
<dbReference type="Gene3D" id="1.20.1220.20">
    <property type="entry name" value="Uncharcterised protein PF01724"/>
    <property type="match status" value="1"/>
</dbReference>
<accession>B7K7Z9</accession>
<evidence type="ECO:0008006" key="3">
    <source>
        <dbReference type="Google" id="ProtNLM"/>
    </source>
</evidence>